<feature type="binding site" evidence="18">
    <location>
        <position position="478"/>
    </location>
    <ligand>
        <name>acetyl-CoA</name>
        <dbReference type="ChEBI" id="CHEBI:57288"/>
    </ligand>
</feature>
<dbReference type="PANTHER" id="PTHR43584">
    <property type="entry name" value="NUCLEOTIDYL TRANSFERASE"/>
    <property type="match status" value="1"/>
</dbReference>
<evidence type="ECO:0000256" key="14">
    <source>
        <dbReference type="ARBA" id="ARBA00023316"/>
    </source>
</evidence>
<accession>A0A8H9YB04</accession>
<dbReference type="HAMAP" id="MF_01631">
    <property type="entry name" value="GlmU"/>
    <property type="match status" value="1"/>
</dbReference>
<dbReference type="UniPathway" id="UPA00113">
    <property type="reaction ID" value="UER00532"/>
</dbReference>
<keyword evidence="8 18" id="KW-0677">Repeat</keyword>
<keyword evidence="5 18" id="KW-0808">Transferase</keyword>
<evidence type="ECO:0000256" key="4">
    <source>
        <dbReference type="ARBA" id="ARBA00022490"/>
    </source>
</evidence>
<sequence length="553" mass="56657">MTSSTDSTGDPETTRTDGPGTTAGTAATTPTSPATPGAPDPTDPTDTPPGPVAVVVLAAGAGTRMRSATQKTLHEIGGRSLLSHSLHAAAGLHPETVVAVVGHGRDQVEPAVHAVAGTLACPVAVAVQEEQNGTGHAVQCGMTALEGFEGTVIVTNADVPLLTSETLADLHRAHTAIPTAVTVLTTRIPDPTGYGRIIRNVEGEVTAIVEEKDATPEQREVDEVNSGVFAFDATLLRAALGRLRTDNAQGELYLTDVLAIARGDGHPVRAHRADDHRELAGVNDRVQLASAGAELNRRTVEAVMRGGATVVDPATTWIDVDVTVGQDVTVHPGTQLRGSTTVGDRCEIGPDTTLLDVTVGADSSVVRVHAHGARIGERAQVGPYTYLRPGTVLHDEGKLGGFVETKNAEIGRGSKVPHLTYVGDATIGEYSNIGASSVFVNYDGVTKHHTTVGNHVRTGSDTMFIAPVTVGDGAYSGAGTVIKDDVPPGALAVSGGRQRTIEGWVQRRRPGTPPAEAAAAALAARGDGAGAGTGDDDPAAGTPGDDDTAAGDR</sequence>
<feature type="binding site" evidence="18">
    <location>
        <position position="432"/>
    </location>
    <ligand>
        <name>UDP-N-acetyl-alpha-D-glucosamine</name>
        <dbReference type="ChEBI" id="CHEBI:57705"/>
    </ligand>
</feature>
<comment type="similarity">
    <text evidence="3 18">In the N-terminal section; belongs to the N-acetylglucosamine-1-phosphate uridyltransferase family.</text>
</comment>
<comment type="pathway">
    <text evidence="18">Nucleotide-sugar biosynthesis; UDP-N-acetyl-alpha-D-glucosamine biosynthesis; N-acetyl-alpha-D-glucosamine 1-phosphate from alpha-D-glucosamine 6-phosphate (route II): step 2/2.</text>
</comment>
<dbReference type="GO" id="GO:0016020">
    <property type="term" value="C:membrane"/>
    <property type="evidence" value="ECO:0007669"/>
    <property type="project" value="GOC"/>
</dbReference>
<evidence type="ECO:0000313" key="21">
    <source>
        <dbReference type="EMBL" id="MBB3115781.1"/>
    </source>
</evidence>
<feature type="region of interest" description="Pyrophosphorylase" evidence="18">
    <location>
        <begin position="1"/>
        <end position="285"/>
    </location>
</feature>
<feature type="binding site" evidence="18">
    <location>
        <position position="421"/>
    </location>
    <ligand>
        <name>UDP-N-acetyl-alpha-D-glucosamine</name>
        <dbReference type="ChEBI" id="CHEBI:57705"/>
    </ligand>
</feature>
<protein>
    <recommendedName>
        <fullName evidence="18">Bifunctional protein GlmU</fullName>
    </recommendedName>
    <domain>
        <recommendedName>
            <fullName evidence="18">UDP-N-acetylglucosamine pyrophosphorylase</fullName>
            <ecNumber evidence="18">2.7.7.23</ecNumber>
        </recommendedName>
        <alternativeName>
            <fullName evidence="18">N-acetylglucosamine-1-phosphate uridyltransferase</fullName>
        </alternativeName>
    </domain>
    <domain>
        <recommendedName>
            <fullName evidence="18">Glucosamine-1-phosphate N-acetyltransferase</fullName>
            <ecNumber evidence="18">2.3.1.157</ecNumber>
        </recommendedName>
    </domain>
</protein>
<keyword evidence="10 18" id="KW-0133">Cell shape</keyword>
<dbReference type="InterPro" id="IPR005882">
    <property type="entry name" value="Bifunctional_GlmU"/>
</dbReference>
<dbReference type="InterPro" id="IPR011004">
    <property type="entry name" value="Trimer_LpxA-like_sf"/>
</dbReference>
<feature type="binding site" evidence="18">
    <location>
        <begin position="441"/>
        <end position="442"/>
    </location>
    <ligand>
        <name>acetyl-CoA</name>
        <dbReference type="ChEBI" id="CHEBI:57288"/>
    </ligand>
</feature>
<dbReference type="Proteomes" id="UP000612712">
    <property type="component" value="Unassembled WGS sequence"/>
</dbReference>
<dbReference type="RefSeq" id="WP_276528015.1">
    <property type="nucleotide sequence ID" value="NZ_CP047187.1"/>
</dbReference>
<evidence type="ECO:0000256" key="15">
    <source>
        <dbReference type="ARBA" id="ARBA00048247"/>
    </source>
</evidence>
<comment type="caution">
    <text evidence="18">Lacks conserved residue(s) required for the propagation of feature annotation.</text>
</comment>
<evidence type="ECO:0000256" key="18">
    <source>
        <dbReference type="HAMAP-Rule" id="MF_01631"/>
    </source>
</evidence>
<dbReference type="Gene3D" id="2.160.10.10">
    <property type="entry name" value="Hexapeptide repeat proteins"/>
    <property type="match status" value="1"/>
</dbReference>
<feature type="active site" description="Proton acceptor" evidence="18">
    <location>
        <position position="418"/>
    </location>
</feature>
<feature type="binding site" evidence="18">
    <location>
        <position position="128"/>
    </location>
    <ligand>
        <name>UDP-N-acetyl-alpha-D-glucosamine</name>
        <dbReference type="ChEBI" id="CHEBI:57705"/>
    </ligand>
</feature>
<keyword evidence="13 18" id="KW-0012">Acyltransferase</keyword>
<feature type="binding site" evidence="18">
    <location>
        <position position="195"/>
    </location>
    <ligand>
        <name>UDP-N-acetyl-alpha-D-glucosamine</name>
        <dbReference type="ChEBI" id="CHEBI:57705"/>
    </ligand>
</feature>
<dbReference type="Pfam" id="PF12804">
    <property type="entry name" value="NTP_transf_3"/>
    <property type="match status" value="1"/>
</dbReference>
<feature type="binding site" evidence="18">
    <location>
        <begin position="133"/>
        <end position="134"/>
    </location>
    <ligand>
        <name>UDP-N-acetyl-alpha-D-glucosamine</name>
        <dbReference type="ChEBI" id="CHEBI:57705"/>
    </ligand>
</feature>
<keyword evidence="6 18" id="KW-0548">Nucleotidyltransferase</keyword>
<keyword evidence="12 18" id="KW-0511">Multifunctional enzyme</keyword>
<evidence type="ECO:0000256" key="3">
    <source>
        <dbReference type="ARBA" id="ARBA00007947"/>
    </source>
</evidence>
<evidence type="ECO:0000256" key="11">
    <source>
        <dbReference type="ARBA" id="ARBA00022984"/>
    </source>
</evidence>
<evidence type="ECO:0000259" key="20">
    <source>
        <dbReference type="Pfam" id="PF12804"/>
    </source>
</evidence>
<dbReference type="PANTHER" id="PTHR43584:SF3">
    <property type="entry name" value="BIFUNCTIONAL PROTEIN GLMU"/>
    <property type="match status" value="1"/>
</dbReference>
<dbReference type="AlphaFoldDB" id="A0A8H9YB04"/>
<comment type="subcellular location">
    <subcellularLocation>
        <location evidence="1 18">Cytoplasm</location>
    </subcellularLocation>
</comment>
<evidence type="ECO:0000256" key="7">
    <source>
        <dbReference type="ARBA" id="ARBA00022723"/>
    </source>
</evidence>
<dbReference type="InterPro" id="IPR050065">
    <property type="entry name" value="GlmU-like"/>
</dbReference>
<dbReference type="NCBIfam" id="TIGR01173">
    <property type="entry name" value="glmU"/>
    <property type="match status" value="1"/>
</dbReference>
<dbReference type="Gene3D" id="3.90.550.10">
    <property type="entry name" value="Spore Coat Polysaccharide Biosynthesis Protein SpsA, Chain A"/>
    <property type="match status" value="1"/>
</dbReference>
<feature type="binding site" evidence="18">
    <location>
        <position position="460"/>
    </location>
    <ligand>
        <name>acetyl-CoA</name>
        <dbReference type="ChEBI" id="CHEBI:57288"/>
    </ligand>
</feature>
<evidence type="ECO:0000256" key="10">
    <source>
        <dbReference type="ARBA" id="ARBA00022960"/>
    </source>
</evidence>
<feature type="region of interest" description="Disordered" evidence="19">
    <location>
        <begin position="1"/>
        <end position="52"/>
    </location>
</feature>
<comment type="pathway">
    <text evidence="18">Nucleotide-sugar biosynthesis; UDP-N-acetyl-alpha-D-glucosamine biosynthesis; UDP-N-acetyl-alpha-D-glucosamine from N-acetyl-alpha-D-glucosamine 1-phosphate: step 1/1.</text>
</comment>
<comment type="cofactor">
    <cofactor evidence="18">
        <name>Mg(2+)</name>
        <dbReference type="ChEBI" id="CHEBI:18420"/>
    </cofactor>
    <text evidence="18">Binds 1 Mg(2+) ion per subunit.</text>
</comment>
<dbReference type="SUPFAM" id="SSF53448">
    <property type="entry name" value="Nucleotide-diphospho-sugar transferases"/>
    <property type="match status" value="1"/>
</dbReference>
<keyword evidence="11 18" id="KW-0573">Peptidoglycan synthesis</keyword>
<reference evidence="21" key="1">
    <citation type="submission" date="2020-08" db="EMBL/GenBank/DDBJ databases">
        <title>Sequencing the genomes of 1000 actinobacteria strains.</title>
        <authorList>
            <person name="Klenk H.-P."/>
        </authorList>
    </citation>
    <scope>NUCLEOTIDE SEQUENCE</scope>
    <source>
        <strain evidence="21">DSM 20582</strain>
    </source>
</reference>
<evidence type="ECO:0000256" key="19">
    <source>
        <dbReference type="SAM" id="MobiDB-lite"/>
    </source>
</evidence>
<dbReference type="GO" id="GO:0009252">
    <property type="term" value="P:peptidoglycan biosynthetic process"/>
    <property type="evidence" value="ECO:0007669"/>
    <property type="project" value="UniProtKB-UniRule"/>
</dbReference>
<feature type="binding site" evidence="18">
    <location>
        <position position="388"/>
    </location>
    <ligand>
        <name>UDP-N-acetyl-alpha-D-glucosamine</name>
        <dbReference type="ChEBI" id="CHEBI:57705"/>
    </ligand>
</feature>
<evidence type="ECO:0000256" key="9">
    <source>
        <dbReference type="ARBA" id="ARBA00022842"/>
    </source>
</evidence>
<comment type="catalytic activity">
    <reaction evidence="16 18">
        <text>N-acetyl-alpha-D-glucosamine 1-phosphate + UTP + H(+) = UDP-N-acetyl-alpha-D-glucosamine + diphosphate</text>
        <dbReference type="Rhea" id="RHEA:13509"/>
        <dbReference type="ChEBI" id="CHEBI:15378"/>
        <dbReference type="ChEBI" id="CHEBI:33019"/>
        <dbReference type="ChEBI" id="CHEBI:46398"/>
        <dbReference type="ChEBI" id="CHEBI:57705"/>
        <dbReference type="ChEBI" id="CHEBI:57776"/>
        <dbReference type="EC" id="2.7.7.23"/>
    </reaction>
</comment>
<keyword evidence="14 18" id="KW-0961">Cell wall biogenesis/degradation</keyword>
<dbReference type="GO" id="GO:0000902">
    <property type="term" value="P:cell morphogenesis"/>
    <property type="evidence" value="ECO:0007669"/>
    <property type="project" value="UniProtKB-UniRule"/>
</dbReference>
<dbReference type="GO" id="GO:0000287">
    <property type="term" value="F:magnesium ion binding"/>
    <property type="evidence" value="ECO:0007669"/>
    <property type="project" value="UniProtKB-UniRule"/>
</dbReference>
<dbReference type="GO" id="GO:0019134">
    <property type="term" value="F:glucosamine-1-phosphate N-acetyltransferase activity"/>
    <property type="evidence" value="ECO:0007669"/>
    <property type="project" value="UniProtKB-UniRule"/>
</dbReference>
<dbReference type="EC" id="2.7.7.23" evidence="18"/>
<dbReference type="UniPathway" id="UPA00973"/>
<feature type="compositionally biased region" description="Low complexity" evidence="19">
    <location>
        <begin position="514"/>
        <end position="526"/>
    </location>
</feature>
<feature type="binding site" evidence="18">
    <location>
        <position position="210"/>
    </location>
    <ligand>
        <name>UDP-N-acetyl-alpha-D-glucosamine</name>
        <dbReference type="ChEBI" id="CHEBI:57705"/>
    </ligand>
</feature>
<dbReference type="InterPro" id="IPR038009">
    <property type="entry name" value="GlmU_C_LbH"/>
</dbReference>
<feature type="binding site" evidence="18">
    <location>
        <position position="71"/>
    </location>
    <ligand>
        <name>UDP-N-acetyl-alpha-D-glucosamine</name>
        <dbReference type="ChEBI" id="CHEBI:57705"/>
    </ligand>
</feature>
<dbReference type="EMBL" id="JACHWT010000003">
    <property type="protein sequence ID" value="MBB3115781.1"/>
    <property type="molecule type" value="Genomic_DNA"/>
</dbReference>
<evidence type="ECO:0000256" key="13">
    <source>
        <dbReference type="ARBA" id="ARBA00023315"/>
    </source>
</evidence>
<dbReference type="InterPro" id="IPR001451">
    <property type="entry name" value="Hexapep"/>
</dbReference>
<feature type="binding site" evidence="18">
    <location>
        <position position="225"/>
    </location>
    <ligand>
        <name>UDP-N-acetyl-alpha-D-glucosamine</name>
        <dbReference type="ChEBI" id="CHEBI:57705"/>
    </ligand>
</feature>
<proteinExistence type="inferred from homology"/>
<feature type="binding site" evidence="18">
    <location>
        <position position="283"/>
    </location>
    <ligand>
        <name>UDP-N-acetyl-alpha-D-glucosamine</name>
        <dbReference type="ChEBI" id="CHEBI:57705"/>
    </ligand>
</feature>
<comment type="function">
    <text evidence="17 18">Catalyzes the last two sequential reactions in the de novo biosynthetic pathway for UDP-N-acetylglucosamine (UDP-GlcNAc). The C-terminal domain catalyzes the transfer of acetyl group from acetyl coenzyme A to glucosamine-1-phosphate (GlcN-1-P) to produce N-acetylglucosamine-1-phosphate (GlcNAc-1-P), which is converted into UDP-GlcNAc by the transfer of uridine 5-monophosphate (from uridine 5-triphosphate), a reaction catalyzed by the N-terminal domain.</text>
</comment>
<evidence type="ECO:0000256" key="17">
    <source>
        <dbReference type="ARBA" id="ARBA00049628"/>
    </source>
</evidence>
<dbReference type="GO" id="GO:0071555">
    <property type="term" value="P:cell wall organization"/>
    <property type="evidence" value="ECO:0007669"/>
    <property type="project" value="UniProtKB-KW"/>
</dbReference>
<dbReference type="GO" id="GO:0003977">
    <property type="term" value="F:UDP-N-acetylglucosamine diphosphorylase activity"/>
    <property type="evidence" value="ECO:0007669"/>
    <property type="project" value="UniProtKB-UniRule"/>
</dbReference>
<evidence type="ECO:0000256" key="1">
    <source>
        <dbReference type="ARBA" id="ARBA00004496"/>
    </source>
</evidence>
<dbReference type="Pfam" id="PF00132">
    <property type="entry name" value="Hexapep"/>
    <property type="match status" value="1"/>
</dbReference>
<feature type="binding site" evidence="18">
    <location>
        <position position="158"/>
    </location>
    <ligand>
        <name>Mg(2+)</name>
        <dbReference type="ChEBI" id="CHEBI:18420"/>
    </ligand>
</feature>
<evidence type="ECO:0000256" key="2">
    <source>
        <dbReference type="ARBA" id="ARBA00007707"/>
    </source>
</evidence>
<dbReference type="InterPro" id="IPR025877">
    <property type="entry name" value="MobA-like_NTP_Trfase"/>
</dbReference>
<feature type="region of interest" description="Linker" evidence="18">
    <location>
        <begin position="286"/>
        <end position="306"/>
    </location>
</feature>
<evidence type="ECO:0000313" key="22">
    <source>
        <dbReference type="Proteomes" id="UP000612712"/>
    </source>
</evidence>
<comment type="subunit">
    <text evidence="18">Homotrimer.</text>
</comment>
<gene>
    <name evidence="18" type="primary">glmU</name>
    <name evidence="21" type="ORF">FHU32_000997</name>
</gene>
<feature type="compositionally biased region" description="Acidic residues" evidence="19">
    <location>
        <begin position="534"/>
        <end position="553"/>
    </location>
</feature>
<feature type="region of interest" description="N-acetyltransferase" evidence="18">
    <location>
        <begin position="307"/>
        <end position="553"/>
    </location>
</feature>
<name>A0A8H9YB04_9CORY</name>
<feature type="binding site" evidence="18">
    <location>
        <position position="435"/>
    </location>
    <ligand>
        <name>acetyl-CoA</name>
        <dbReference type="ChEBI" id="CHEBI:57288"/>
    </ligand>
</feature>
<dbReference type="InterPro" id="IPR029044">
    <property type="entry name" value="Nucleotide-diphossugar_trans"/>
</dbReference>
<comment type="caution">
    <text evidence="21">The sequence shown here is derived from an EMBL/GenBank/DDBJ whole genome shotgun (WGS) entry which is preliminary data.</text>
</comment>
<comment type="similarity">
    <text evidence="2 18">In the C-terminal section; belongs to the transferase hexapeptide repeat family.</text>
</comment>
<evidence type="ECO:0000256" key="12">
    <source>
        <dbReference type="ARBA" id="ARBA00023268"/>
    </source>
</evidence>
<feature type="compositionally biased region" description="Low complexity" evidence="19">
    <location>
        <begin position="8"/>
        <end position="35"/>
    </location>
</feature>
<evidence type="ECO:0000256" key="6">
    <source>
        <dbReference type="ARBA" id="ARBA00022695"/>
    </source>
</evidence>
<evidence type="ECO:0000256" key="8">
    <source>
        <dbReference type="ARBA" id="ARBA00022737"/>
    </source>
</evidence>
<dbReference type="EC" id="2.3.1.157" evidence="18"/>
<dbReference type="GO" id="GO:0008360">
    <property type="term" value="P:regulation of cell shape"/>
    <property type="evidence" value="ECO:0007669"/>
    <property type="project" value="UniProtKB-KW"/>
</dbReference>
<comment type="pathway">
    <text evidence="18">Bacterial outer membrane biogenesis; LPS lipid A biosynthesis.</text>
</comment>
<keyword evidence="7 18" id="KW-0479">Metal-binding</keyword>
<dbReference type="GO" id="GO:0006048">
    <property type="term" value="P:UDP-N-acetylglucosamine biosynthetic process"/>
    <property type="evidence" value="ECO:0007669"/>
    <property type="project" value="UniProtKB-UniPathway"/>
</dbReference>
<dbReference type="SUPFAM" id="SSF51161">
    <property type="entry name" value="Trimeric LpxA-like enzymes"/>
    <property type="match status" value="1"/>
</dbReference>
<organism evidence="21 22">
    <name type="scientific">Corynebacterium bovis DSM 20582 = CIP 54.80</name>
    <dbReference type="NCBI Taxonomy" id="927655"/>
    <lineage>
        <taxon>Bacteria</taxon>
        <taxon>Bacillati</taxon>
        <taxon>Actinomycetota</taxon>
        <taxon>Actinomycetes</taxon>
        <taxon>Mycobacteriales</taxon>
        <taxon>Corynebacteriaceae</taxon>
        <taxon>Corynebacterium</taxon>
    </lineage>
</organism>
<evidence type="ECO:0000256" key="5">
    <source>
        <dbReference type="ARBA" id="ARBA00022679"/>
    </source>
</evidence>
<feature type="binding site" evidence="18">
    <location>
        <begin position="57"/>
        <end position="60"/>
    </location>
    <ligand>
        <name>UDP-N-acetyl-alpha-D-glucosamine</name>
        <dbReference type="ChEBI" id="CHEBI:57705"/>
    </ligand>
</feature>
<feature type="compositionally biased region" description="Pro residues" evidence="19">
    <location>
        <begin position="36"/>
        <end position="51"/>
    </location>
</feature>
<feature type="domain" description="MobA-like NTP transferase" evidence="20">
    <location>
        <begin position="54"/>
        <end position="187"/>
    </location>
</feature>
<feature type="region of interest" description="Disordered" evidence="19">
    <location>
        <begin position="508"/>
        <end position="553"/>
    </location>
</feature>
<comment type="catalytic activity">
    <reaction evidence="15 18">
        <text>alpha-D-glucosamine 1-phosphate + acetyl-CoA = N-acetyl-alpha-D-glucosamine 1-phosphate + CoA + H(+)</text>
        <dbReference type="Rhea" id="RHEA:13725"/>
        <dbReference type="ChEBI" id="CHEBI:15378"/>
        <dbReference type="ChEBI" id="CHEBI:57287"/>
        <dbReference type="ChEBI" id="CHEBI:57288"/>
        <dbReference type="ChEBI" id="CHEBI:57776"/>
        <dbReference type="ChEBI" id="CHEBI:58516"/>
        <dbReference type="EC" id="2.3.1.157"/>
    </reaction>
</comment>
<feature type="binding site" evidence="18">
    <location>
        <position position="283"/>
    </location>
    <ligand>
        <name>Mg(2+)</name>
        <dbReference type="ChEBI" id="CHEBI:18420"/>
    </ligand>
</feature>
<dbReference type="NCBIfam" id="NF010932">
    <property type="entry name" value="PRK14352.1"/>
    <property type="match status" value="1"/>
</dbReference>
<feature type="binding site" evidence="18">
    <location>
        <position position="406"/>
    </location>
    <ligand>
        <name>UDP-N-acetyl-alpha-D-glucosamine</name>
        <dbReference type="ChEBI" id="CHEBI:57705"/>
    </ligand>
</feature>
<dbReference type="GO" id="GO:0005737">
    <property type="term" value="C:cytoplasm"/>
    <property type="evidence" value="ECO:0007669"/>
    <property type="project" value="UniProtKB-SubCell"/>
</dbReference>
<keyword evidence="4 18" id="KW-0963">Cytoplasm</keyword>
<keyword evidence="9 18" id="KW-0460">Magnesium</keyword>
<dbReference type="CDD" id="cd02540">
    <property type="entry name" value="GT2_GlmU_N_bac"/>
    <property type="match status" value="1"/>
</dbReference>
<evidence type="ECO:0000256" key="16">
    <source>
        <dbReference type="ARBA" id="ARBA00048493"/>
    </source>
</evidence>
<dbReference type="CDD" id="cd03353">
    <property type="entry name" value="LbH_GlmU_C"/>
    <property type="match status" value="1"/>
</dbReference>
<dbReference type="GO" id="GO:0009245">
    <property type="term" value="P:lipid A biosynthetic process"/>
    <property type="evidence" value="ECO:0007669"/>
    <property type="project" value="UniProtKB-UniRule"/>
</dbReference>